<reference evidence="1 2" key="1">
    <citation type="submission" date="2020-10" db="EMBL/GenBank/DDBJ databases">
        <title>Plant Genome Project.</title>
        <authorList>
            <person name="Zhang R.-G."/>
        </authorList>
    </citation>
    <scope>NUCLEOTIDE SEQUENCE [LARGE SCALE GENOMIC DNA]</scope>
    <source>
        <strain evidence="1">FAFU-HL-1</strain>
        <tissue evidence="1">Leaf</tissue>
    </source>
</reference>
<protein>
    <submittedName>
        <fullName evidence="1">Uncharacterized protein</fullName>
    </submittedName>
</protein>
<organism evidence="1 2">
    <name type="scientific">Salix dunnii</name>
    <dbReference type="NCBI Taxonomy" id="1413687"/>
    <lineage>
        <taxon>Eukaryota</taxon>
        <taxon>Viridiplantae</taxon>
        <taxon>Streptophyta</taxon>
        <taxon>Embryophyta</taxon>
        <taxon>Tracheophyta</taxon>
        <taxon>Spermatophyta</taxon>
        <taxon>Magnoliopsida</taxon>
        <taxon>eudicotyledons</taxon>
        <taxon>Gunneridae</taxon>
        <taxon>Pentapetalae</taxon>
        <taxon>rosids</taxon>
        <taxon>fabids</taxon>
        <taxon>Malpighiales</taxon>
        <taxon>Salicaceae</taxon>
        <taxon>Saliceae</taxon>
        <taxon>Salix</taxon>
    </lineage>
</organism>
<keyword evidence="2" id="KW-1185">Reference proteome</keyword>
<comment type="caution">
    <text evidence="1">The sequence shown here is derived from an EMBL/GenBank/DDBJ whole genome shotgun (WGS) entry which is preliminary data.</text>
</comment>
<name>A0A835MJ90_9ROSI</name>
<gene>
    <name evidence="1" type="ORF">SADUNF_Sadunf18G0107100</name>
</gene>
<dbReference type="Proteomes" id="UP000657918">
    <property type="component" value="Unassembled WGS sequence"/>
</dbReference>
<proteinExistence type="predicted"/>
<dbReference type="OrthoDB" id="610577at2759"/>
<evidence type="ECO:0000313" key="2">
    <source>
        <dbReference type="Proteomes" id="UP000657918"/>
    </source>
</evidence>
<accession>A0A835MJ90</accession>
<dbReference type="EMBL" id="JADGMS010000018">
    <property type="protein sequence ID" value="KAF9662946.1"/>
    <property type="molecule type" value="Genomic_DNA"/>
</dbReference>
<evidence type="ECO:0000313" key="1">
    <source>
        <dbReference type="EMBL" id="KAF9662946.1"/>
    </source>
</evidence>
<dbReference type="AlphaFoldDB" id="A0A835MJ90"/>
<sequence length="93" mass="10486">MCFVFLCDEEERELGRLQASGSCPHCGGKEAGVVYILETEKLMSDYKPKKTQQLASHLPWRSMNIPIKMAASPIFDFLREEDEISEMGSSSLL</sequence>